<evidence type="ECO:0000313" key="3">
    <source>
        <dbReference type="Proteomes" id="UP000199469"/>
    </source>
</evidence>
<feature type="signal peptide" evidence="1">
    <location>
        <begin position="1"/>
        <end position="20"/>
    </location>
</feature>
<accession>A0A1I0S085</accession>
<proteinExistence type="predicted"/>
<feature type="chain" id="PRO_5011537592" evidence="1">
    <location>
        <begin position="21"/>
        <end position="440"/>
    </location>
</feature>
<gene>
    <name evidence="2" type="ORF">SAMN05421841_3537</name>
</gene>
<protein>
    <submittedName>
        <fullName evidence="2">Uncharacterized protein</fullName>
    </submittedName>
</protein>
<keyword evidence="1" id="KW-0732">Signal</keyword>
<keyword evidence="3" id="KW-1185">Reference proteome</keyword>
<name>A0A1I0S085_9FLAO</name>
<sequence>MKKDLLVLSGILLVMSTAMQAQTGVGINTVTPGTTLDVNGAITNRETAVAVASNAATIPANVTQIQLTGSATATIAITAPAAPNAGQRLIIYNNTGGGFGASLNGFTITNGQAMEFAYSNGNWRATNNGAGATATSIPWNTLGNSGTNPTTNFLGTTDNQGLALRTNNAEQMRITPTGNVGIGTTTPNSHLDLGPLVSSTKLAVYNDTAGGDFYGFGLSGGLLHFHTASPTSATAPDMVLHSTGQLGINIGATNPTANMDVNGTARIRNTPMLAAGNGASIAIPVYHDANGNVVKTAPPGHGNVMSGIITGAPGASTLIIGNIPDGTYYRLTVTVANACTHHAVAEFWVAANSSGGTAIQGRDGFMSLNGVAPPTFSETQTSTGVSWSGVPGCGDGGNTANLDFTMYIVASGGGTYQLNVVNNGNVNRGYSAVLERVGTY</sequence>
<evidence type="ECO:0000256" key="1">
    <source>
        <dbReference type="SAM" id="SignalP"/>
    </source>
</evidence>
<reference evidence="3" key="1">
    <citation type="submission" date="2016-10" db="EMBL/GenBank/DDBJ databases">
        <authorList>
            <person name="Varghese N."/>
            <person name="Submissions S."/>
        </authorList>
    </citation>
    <scope>NUCLEOTIDE SEQUENCE [LARGE SCALE GENOMIC DNA]</scope>
    <source>
        <strain evidence="3">DSM 17724</strain>
    </source>
</reference>
<dbReference type="EMBL" id="FOIU01000003">
    <property type="protein sequence ID" value="SEW47490.1"/>
    <property type="molecule type" value="Genomic_DNA"/>
</dbReference>
<organism evidence="2 3">
    <name type="scientific">Chryseobacterium wanjuense</name>
    <dbReference type="NCBI Taxonomy" id="356305"/>
    <lineage>
        <taxon>Bacteria</taxon>
        <taxon>Pseudomonadati</taxon>
        <taxon>Bacteroidota</taxon>
        <taxon>Flavobacteriia</taxon>
        <taxon>Flavobacteriales</taxon>
        <taxon>Weeksellaceae</taxon>
        <taxon>Chryseobacterium group</taxon>
        <taxon>Chryseobacterium</taxon>
    </lineage>
</organism>
<evidence type="ECO:0000313" key="2">
    <source>
        <dbReference type="EMBL" id="SEW47490.1"/>
    </source>
</evidence>
<dbReference type="AlphaFoldDB" id="A0A1I0S085"/>
<dbReference type="Proteomes" id="UP000199469">
    <property type="component" value="Unassembled WGS sequence"/>
</dbReference>
<dbReference type="RefSeq" id="WP_139176880.1">
    <property type="nucleotide sequence ID" value="NZ_FOIU01000003.1"/>
</dbReference>
<dbReference type="OrthoDB" id="1275267at2"/>